<evidence type="ECO:0000256" key="1">
    <source>
        <dbReference type="ARBA" id="ARBA00022679"/>
    </source>
</evidence>
<dbReference type="InterPro" id="IPR010918">
    <property type="entry name" value="PurM-like_C_dom"/>
</dbReference>
<gene>
    <name evidence="8" type="ORF">C7381_10717</name>
</gene>
<evidence type="ECO:0000256" key="3">
    <source>
        <dbReference type="ARBA" id="ARBA00022777"/>
    </source>
</evidence>
<keyword evidence="3" id="KW-0418">Kinase</keyword>
<keyword evidence="2" id="KW-0547">Nucleotide-binding</keyword>
<evidence type="ECO:0000256" key="4">
    <source>
        <dbReference type="ARBA" id="ARBA00022840"/>
    </source>
</evidence>
<evidence type="ECO:0000259" key="7">
    <source>
        <dbReference type="Pfam" id="PF02769"/>
    </source>
</evidence>
<comment type="caution">
    <text evidence="8">The sequence shown here is derived from an EMBL/GenBank/DDBJ whole genome shotgun (WGS) entry which is preliminary data.</text>
</comment>
<dbReference type="InterPro" id="IPR016188">
    <property type="entry name" value="PurM-like_N"/>
</dbReference>
<feature type="domain" description="PurM-like N-terminal" evidence="6">
    <location>
        <begin position="26"/>
        <end position="131"/>
    </location>
</feature>
<dbReference type="PIRSF" id="PIRSF036407">
    <property type="entry name" value="Selenphspht_syn"/>
    <property type="match status" value="1"/>
</dbReference>
<evidence type="ECO:0000313" key="9">
    <source>
        <dbReference type="Proteomes" id="UP000245793"/>
    </source>
</evidence>
<accession>A0A2U1E278</accession>
<dbReference type="GO" id="GO:0004756">
    <property type="term" value="F:selenide, water dikinase activity"/>
    <property type="evidence" value="ECO:0007669"/>
    <property type="project" value="TreeGrafter"/>
</dbReference>
<sequence length="322" mass="34888">MSQVLRGITKNVISDDKLLVGIETSDDAAVYDLGNDNLLITTLDFFTPIVDDPYTFGLIGAANSLSDVYAMGGYPKMAMNIVCFPNCLSPSILQEILRGGFDKMMEAECLCVGGHTVQDDEPKYGLSVSGFCHRKDLLRNSSANEGDLIIMTKPIGTGVLTTAIKAGFAKQDEIDEVVKSMSTLNAFGLKAIEQGGGATAATDITGFGLAGHLIEMLDGADLSCDLYTDKLVAIKSAHDYAQMGLVPKGTYDNKKYFSNRYESMHNDYIDDLVFDPQTSGGLLITADEKRANKIMQALNDSPYPGAIIGEVTKKREKRLYVK</sequence>
<name>A0A2U1E278_9FIRM</name>
<organism evidence="8 9">
    <name type="scientific">Ezakiella coagulans</name>
    <dbReference type="NCBI Taxonomy" id="46507"/>
    <lineage>
        <taxon>Bacteria</taxon>
        <taxon>Bacillati</taxon>
        <taxon>Bacillota</taxon>
        <taxon>Tissierellia</taxon>
        <taxon>Ezakiella</taxon>
    </lineage>
</organism>
<dbReference type="PANTHER" id="PTHR10256:SF0">
    <property type="entry name" value="INACTIVE SELENIDE, WATER DIKINASE-LIKE PROTEIN-RELATED"/>
    <property type="match status" value="1"/>
</dbReference>
<dbReference type="InterPro" id="IPR004536">
    <property type="entry name" value="SPS/SelD"/>
</dbReference>
<evidence type="ECO:0000313" key="8">
    <source>
        <dbReference type="EMBL" id="PVY94021.1"/>
    </source>
</evidence>
<proteinExistence type="predicted"/>
<feature type="domain" description="PurM-like C-terminal" evidence="7">
    <location>
        <begin position="145"/>
        <end position="322"/>
    </location>
</feature>
<keyword evidence="4" id="KW-0067">ATP-binding</keyword>
<dbReference type="PANTHER" id="PTHR10256">
    <property type="entry name" value="SELENIDE, WATER DIKINASE"/>
    <property type="match status" value="1"/>
</dbReference>
<dbReference type="EMBL" id="QEKV01000007">
    <property type="protein sequence ID" value="PVY94021.1"/>
    <property type="molecule type" value="Genomic_DNA"/>
</dbReference>
<keyword evidence="1" id="KW-0808">Transferase</keyword>
<dbReference type="SUPFAM" id="SSF55326">
    <property type="entry name" value="PurM N-terminal domain-like"/>
    <property type="match status" value="1"/>
</dbReference>
<dbReference type="GO" id="GO:0005737">
    <property type="term" value="C:cytoplasm"/>
    <property type="evidence" value="ECO:0007669"/>
    <property type="project" value="TreeGrafter"/>
</dbReference>
<keyword evidence="5" id="KW-0711">Selenium</keyword>
<dbReference type="AlphaFoldDB" id="A0A2U1E278"/>
<evidence type="ECO:0000259" key="6">
    <source>
        <dbReference type="Pfam" id="PF00586"/>
    </source>
</evidence>
<reference evidence="8 9" key="1">
    <citation type="submission" date="2018-04" db="EMBL/GenBank/DDBJ databases">
        <title>Genomic Encyclopedia of Type Strains, Phase IV (KMG-IV): sequencing the most valuable type-strain genomes for metagenomic binning, comparative biology and taxonomic classification.</title>
        <authorList>
            <person name="Goeker M."/>
        </authorList>
    </citation>
    <scope>NUCLEOTIDE SEQUENCE [LARGE SCALE GENOMIC DNA]</scope>
    <source>
        <strain evidence="8 9">DSM 20705</strain>
    </source>
</reference>
<dbReference type="GO" id="GO:0005524">
    <property type="term" value="F:ATP binding"/>
    <property type="evidence" value="ECO:0007669"/>
    <property type="project" value="UniProtKB-KW"/>
</dbReference>
<keyword evidence="9" id="KW-1185">Reference proteome</keyword>
<dbReference type="InterPro" id="IPR036921">
    <property type="entry name" value="PurM-like_N_sf"/>
</dbReference>
<dbReference type="Gene3D" id="3.90.650.10">
    <property type="entry name" value="PurM-like C-terminal domain"/>
    <property type="match status" value="1"/>
</dbReference>
<dbReference type="GO" id="GO:0016260">
    <property type="term" value="P:selenocysteine biosynthetic process"/>
    <property type="evidence" value="ECO:0007669"/>
    <property type="project" value="TreeGrafter"/>
</dbReference>
<dbReference type="NCBIfam" id="TIGR00476">
    <property type="entry name" value="selD"/>
    <property type="match status" value="1"/>
</dbReference>
<dbReference type="Pfam" id="PF00586">
    <property type="entry name" value="AIRS"/>
    <property type="match status" value="1"/>
</dbReference>
<evidence type="ECO:0000256" key="2">
    <source>
        <dbReference type="ARBA" id="ARBA00022741"/>
    </source>
</evidence>
<dbReference type="Proteomes" id="UP000245793">
    <property type="component" value="Unassembled WGS sequence"/>
</dbReference>
<dbReference type="Gene3D" id="3.30.1330.10">
    <property type="entry name" value="PurM-like, N-terminal domain"/>
    <property type="match status" value="1"/>
</dbReference>
<dbReference type="CDD" id="cd02195">
    <property type="entry name" value="SelD"/>
    <property type="match status" value="1"/>
</dbReference>
<protein>
    <submittedName>
        <fullName evidence="8">Selenophosphate synthase</fullName>
    </submittedName>
</protein>
<dbReference type="Pfam" id="PF02769">
    <property type="entry name" value="AIRS_C"/>
    <property type="match status" value="1"/>
</dbReference>
<dbReference type="SUPFAM" id="SSF56042">
    <property type="entry name" value="PurM C-terminal domain-like"/>
    <property type="match status" value="1"/>
</dbReference>
<dbReference type="InterPro" id="IPR036676">
    <property type="entry name" value="PurM-like_C_sf"/>
</dbReference>
<evidence type="ECO:0000256" key="5">
    <source>
        <dbReference type="ARBA" id="ARBA00023266"/>
    </source>
</evidence>